<comment type="caution">
    <text evidence="2">The sequence shown here is derived from an EMBL/GenBank/DDBJ whole genome shotgun (WGS) entry which is preliminary data.</text>
</comment>
<organism evidence="2 3">
    <name type="scientific">Actinomadura citrea</name>
    <dbReference type="NCBI Taxonomy" id="46158"/>
    <lineage>
        <taxon>Bacteria</taxon>
        <taxon>Bacillati</taxon>
        <taxon>Actinomycetota</taxon>
        <taxon>Actinomycetes</taxon>
        <taxon>Streptosporangiales</taxon>
        <taxon>Thermomonosporaceae</taxon>
        <taxon>Actinomadura</taxon>
    </lineage>
</organism>
<dbReference type="AlphaFoldDB" id="A0A7Y9GAT3"/>
<sequence>MDQPARSVPASAGAQADLLNLGRLLEAAALLTCPTNADRDPRGPAPVPVSSRQLPAAGPNR</sequence>
<gene>
    <name evidence="2" type="ORF">BJ999_003406</name>
</gene>
<proteinExistence type="predicted"/>
<keyword evidence="3" id="KW-1185">Reference proteome</keyword>
<evidence type="ECO:0000256" key="1">
    <source>
        <dbReference type="SAM" id="MobiDB-lite"/>
    </source>
</evidence>
<accession>A0A7Y9GAT3</accession>
<evidence type="ECO:0000313" key="3">
    <source>
        <dbReference type="Proteomes" id="UP000591272"/>
    </source>
</evidence>
<evidence type="ECO:0000313" key="2">
    <source>
        <dbReference type="EMBL" id="NYE13110.1"/>
    </source>
</evidence>
<dbReference type="RefSeq" id="WP_179834205.1">
    <property type="nucleotide sequence ID" value="NZ_BMRD01000013.1"/>
</dbReference>
<dbReference type="Proteomes" id="UP000591272">
    <property type="component" value="Unassembled WGS sequence"/>
</dbReference>
<protein>
    <submittedName>
        <fullName evidence="2">Uncharacterized protein</fullName>
    </submittedName>
</protein>
<reference evidence="2 3" key="1">
    <citation type="submission" date="2020-07" db="EMBL/GenBank/DDBJ databases">
        <title>Sequencing the genomes of 1000 actinobacteria strains.</title>
        <authorList>
            <person name="Klenk H.-P."/>
        </authorList>
    </citation>
    <scope>NUCLEOTIDE SEQUENCE [LARGE SCALE GENOMIC DNA]</scope>
    <source>
        <strain evidence="2 3">DSM 43461</strain>
    </source>
</reference>
<feature type="region of interest" description="Disordered" evidence="1">
    <location>
        <begin position="34"/>
        <end position="61"/>
    </location>
</feature>
<dbReference type="EMBL" id="JACCBT010000001">
    <property type="protein sequence ID" value="NYE13110.1"/>
    <property type="molecule type" value="Genomic_DNA"/>
</dbReference>
<name>A0A7Y9GAT3_9ACTN</name>